<name>A0A183C820_GLOPA</name>
<evidence type="ECO:0000313" key="4">
    <source>
        <dbReference type="WBParaSite" id="GPLIN_000901600"/>
    </source>
</evidence>
<evidence type="ECO:0000256" key="2">
    <source>
        <dbReference type="SAM" id="SignalP"/>
    </source>
</evidence>
<evidence type="ECO:0000313" key="3">
    <source>
        <dbReference type="Proteomes" id="UP000050741"/>
    </source>
</evidence>
<reference evidence="4" key="3">
    <citation type="submission" date="2016-06" db="UniProtKB">
        <authorList>
            <consortium name="WormBaseParasite"/>
        </authorList>
    </citation>
    <scope>IDENTIFICATION</scope>
</reference>
<dbReference type="WBParaSite" id="GPLIN_000901600">
    <property type="protein sequence ID" value="GPLIN_000901600"/>
    <property type="gene ID" value="GPLIN_000901600"/>
</dbReference>
<protein>
    <submittedName>
        <fullName evidence="4">Uncharacterized protein</fullName>
    </submittedName>
</protein>
<reference evidence="3" key="2">
    <citation type="submission" date="2014-05" db="EMBL/GenBank/DDBJ databases">
        <title>The genome and life-stage specific transcriptomes of Globodera pallida elucidate key aspects of plant parasitism by a cyst nematode.</title>
        <authorList>
            <person name="Cotton J.A."/>
            <person name="Lilley C.J."/>
            <person name="Jones L.M."/>
            <person name="Kikuchi T."/>
            <person name="Reid A.J."/>
            <person name="Thorpe P."/>
            <person name="Tsai I.J."/>
            <person name="Beasley H."/>
            <person name="Blok V."/>
            <person name="Cock P.J.A."/>
            <person name="Van den Akker S.E."/>
            <person name="Holroyd N."/>
            <person name="Hunt M."/>
            <person name="Mantelin S."/>
            <person name="Naghra H."/>
            <person name="Pain A."/>
            <person name="Palomares-Rius J.E."/>
            <person name="Zarowiecki M."/>
            <person name="Berriman M."/>
            <person name="Jones J.T."/>
            <person name="Urwin P.E."/>
        </authorList>
    </citation>
    <scope>NUCLEOTIDE SEQUENCE [LARGE SCALE GENOMIC DNA]</scope>
    <source>
        <strain evidence="3">Lindley</strain>
    </source>
</reference>
<feature type="region of interest" description="Disordered" evidence="1">
    <location>
        <begin position="25"/>
        <end position="68"/>
    </location>
</feature>
<keyword evidence="2" id="KW-0732">Signal</keyword>
<keyword evidence="3" id="KW-1185">Reference proteome</keyword>
<feature type="compositionally biased region" description="Polar residues" evidence="1">
    <location>
        <begin position="50"/>
        <end position="68"/>
    </location>
</feature>
<evidence type="ECO:0000256" key="1">
    <source>
        <dbReference type="SAM" id="MobiDB-lite"/>
    </source>
</evidence>
<proteinExistence type="predicted"/>
<organism evidence="3 4">
    <name type="scientific">Globodera pallida</name>
    <name type="common">Potato cyst nematode worm</name>
    <name type="synonym">Heterodera pallida</name>
    <dbReference type="NCBI Taxonomy" id="36090"/>
    <lineage>
        <taxon>Eukaryota</taxon>
        <taxon>Metazoa</taxon>
        <taxon>Ecdysozoa</taxon>
        <taxon>Nematoda</taxon>
        <taxon>Chromadorea</taxon>
        <taxon>Rhabditida</taxon>
        <taxon>Tylenchina</taxon>
        <taxon>Tylenchomorpha</taxon>
        <taxon>Tylenchoidea</taxon>
        <taxon>Heteroderidae</taxon>
        <taxon>Heteroderinae</taxon>
        <taxon>Globodera</taxon>
    </lineage>
</organism>
<dbReference type="AlphaFoldDB" id="A0A183C820"/>
<feature type="signal peptide" evidence="2">
    <location>
        <begin position="1"/>
        <end position="21"/>
    </location>
</feature>
<sequence length="123" mass="13129">MQFFFIQFFILLILAVALCSGGNWFGKKAPKRPNSDETAGVYGPSGPLGPSTNQRRSHENSTFVRSRSAGNTAFARSLSAGNSAFAKSGGDGNPDFVGDEKETGIDLPSYNIGRGHGKSKRKN</sequence>
<dbReference type="Proteomes" id="UP000050741">
    <property type="component" value="Unassembled WGS sequence"/>
</dbReference>
<reference evidence="3" key="1">
    <citation type="submission" date="2013-12" db="EMBL/GenBank/DDBJ databases">
        <authorList>
            <person name="Aslett M."/>
        </authorList>
    </citation>
    <scope>NUCLEOTIDE SEQUENCE [LARGE SCALE GENOMIC DNA]</scope>
    <source>
        <strain evidence="3">Lindley</strain>
    </source>
</reference>
<feature type="region of interest" description="Disordered" evidence="1">
    <location>
        <begin position="84"/>
        <end position="123"/>
    </location>
</feature>
<accession>A0A183C820</accession>
<feature type="chain" id="PRO_5008147198" evidence="2">
    <location>
        <begin position="22"/>
        <end position="123"/>
    </location>
</feature>